<dbReference type="SUPFAM" id="SSF55120">
    <property type="entry name" value="Pseudouridine synthase"/>
    <property type="match status" value="1"/>
</dbReference>
<accession>A4SG75</accession>
<dbReference type="KEGG" id="pvi:Cvib_1473"/>
<reference evidence="6" key="1">
    <citation type="submission" date="2007-03" db="EMBL/GenBank/DDBJ databases">
        <title>Complete sequence of Prosthecochloris vibrioformis DSM 265.</title>
        <authorList>
            <consortium name="US DOE Joint Genome Institute"/>
            <person name="Copeland A."/>
            <person name="Lucas S."/>
            <person name="Lapidus A."/>
            <person name="Barry K."/>
            <person name="Detter J.C."/>
            <person name="Glavina del Rio T."/>
            <person name="Hammon N."/>
            <person name="Israni S."/>
            <person name="Pitluck S."/>
            <person name="Schmutz J."/>
            <person name="Larimer F."/>
            <person name="Land M."/>
            <person name="Hauser L."/>
            <person name="Mikhailova N."/>
            <person name="Li T."/>
            <person name="Overmann J."/>
            <person name="Schuster S.C."/>
            <person name="Bryant D.A."/>
            <person name="Richardson P."/>
        </authorList>
    </citation>
    <scope>NUCLEOTIDE SEQUENCE [LARGE SCALE GENOMIC DNA]</scope>
    <source>
        <strain evidence="6">DSM 265</strain>
    </source>
</reference>
<dbReference type="InterPro" id="IPR042092">
    <property type="entry name" value="PsdUridine_s_RsuA/RluB/E/F_cat"/>
</dbReference>
<gene>
    <name evidence="6" type="ordered locus">Cvib_1473</name>
</gene>
<dbReference type="InterPro" id="IPR000748">
    <property type="entry name" value="PsdUridine_synth_RsuA/RluB/E/F"/>
</dbReference>
<dbReference type="GO" id="GO:0120159">
    <property type="term" value="F:rRNA pseudouridine synthase activity"/>
    <property type="evidence" value="ECO:0007669"/>
    <property type="project" value="UniProtKB-ARBA"/>
</dbReference>
<evidence type="ECO:0000256" key="4">
    <source>
        <dbReference type="RuleBase" id="RU003887"/>
    </source>
</evidence>
<dbReference type="InterPro" id="IPR036986">
    <property type="entry name" value="S4_RNA-bd_sf"/>
</dbReference>
<dbReference type="PANTHER" id="PTHR47683">
    <property type="entry name" value="PSEUDOURIDINE SYNTHASE FAMILY PROTEIN-RELATED"/>
    <property type="match status" value="1"/>
</dbReference>
<dbReference type="GO" id="GO:0003723">
    <property type="term" value="F:RNA binding"/>
    <property type="evidence" value="ECO:0007669"/>
    <property type="project" value="UniProtKB-KW"/>
</dbReference>
<dbReference type="Gene3D" id="3.10.290.10">
    <property type="entry name" value="RNA-binding S4 domain"/>
    <property type="match status" value="1"/>
</dbReference>
<organism evidence="6">
    <name type="scientific">Chlorobium phaeovibrioides (strain DSM 265 / 1930)</name>
    <name type="common">Prosthecochloris vibrioformis (strain DSM 265)</name>
    <dbReference type="NCBI Taxonomy" id="290318"/>
    <lineage>
        <taxon>Bacteria</taxon>
        <taxon>Pseudomonadati</taxon>
        <taxon>Chlorobiota</taxon>
        <taxon>Chlorobiia</taxon>
        <taxon>Chlorobiales</taxon>
        <taxon>Chlorobiaceae</taxon>
        <taxon>Chlorobium/Pelodictyon group</taxon>
        <taxon>Chlorobium</taxon>
    </lineage>
</organism>
<dbReference type="PANTHER" id="PTHR47683:SF2">
    <property type="entry name" value="RNA-BINDING S4 DOMAIN-CONTAINING PROTEIN"/>
    <property type="match status" value="1"/>
</dbReference>
<evidence type="ECO:0000256" key="2">
    <source>
        <dbReference type="ARBA" id="ARBA00023235"/>
    </source>
</evidence>
<sequence>MTEKRRGEEVRINRYLAMCGIASRRAADQMVIEGRVMVNGQVVIEPGLQIKMGKDEVIVDGQKYALPEERKVYILFNKPRNVITTSSDERDREMVLDYIKVKERVFPVGRLDRKTTGALLFTNDGILANKLMHPSSNVKKEYLAVLDTAFPQSSLPLLTGGMRLKDTGEKVRPCQAKILDGGMQVWMSLHEGKNHQVRRMFWTLGFEVTRLERVTYAGLKTGDLRRGEWRYLNREEVRQLQELAGSS</sequence>
<dbReference type="CDD" id="cd00165">
    <property type="entry name" value="S4"/>
    <property type="match status" value="1"/>
</dbReference>
<dbReference type="eggNOG" id="COG1187">
    <property type="taxonomic scope" value="Bacteria"/>
</dbReference>
<dbReference type="InterPro" id="IPR050343">
    <property type="entry name" value="RsuA_PseudoU_synthase"/>
</dbReference>
<feature type="domain" description="RNA-binding S4" evidence="5">
    <location>
        <begin position="10"/>
        <end position="71"/>
    </location>
</feature>
<dbReference type="SUPFAM" id="SSF55174">
    <property type="entry name" value="Alpha-L RNA-binding motif"/>
    <property type="match status" value="1"/>
</dbReference>
<dbReference type="Pfam" id="PF01479">
    <property type="entry name" value="S4"/>
    <property type="match status" value="1"/>
</dbReference>
<dbReference type="CDD" id="cd02870">
    <property type="entry name" value="PseudoU_synth_RsuA_like"/>
    <property type="match status" value="1"/>
</dbReference>
<dbReference type="EMBL" id="CP000607">
    <property type="protein sequence ID" value="ABP37484.1"/>
    <property type="molecule type" value="Genomic_DNA"/>
</dbReference>
<evidence type="ECO:0000256" key="3">
    <source>
        <dbReference type="PROSITE-ProRule" id="PRU00182"/>
    </source>
</evidence>
<proteinExistence type="inferred from homology"/>
<keyword evidence="2 4" id="KW-0413">Isomerase</keyword>
<dbReference type="HOGENOM" id="CLU_024979_1_2_10"/>
<dbReference type="AlphaFoldDB" id="A4SG75"/>
<evidence type="ECO:0000259" key="5">
    <source>
        <dbReference type="SMART" id="SM00363"/>
    </source>
</evidence>
<keyword evidence="3" id="KW-0694">RNA-binding</keyword>
<comment type="similarity">
    <text evidence="1 4">Belongs to the pseudouridine synthase RsuA family.</text>
</comment>
<name>A4SG75_CHLPM</name>
<dbReference type="STRING" id="290318.Cvib_1473"/>
<dbReference type="InterPro" id="IPR018496">
    <property type="entry name" value="PsdUridine_synth_RsuA/RluB_CS"/>
</dbReference>
<dbReference type="InterPro" id="IPR020103">
    <property type="entry name" value="PsdUridine_synth_cat_dom_sf"/>
</dbReference>
<evidence type="ECO:0000256" key="1">
    <source>
        <dbReference type="ARBA" id="ARBA00008348"/>
    </source>
</evidence>
<dbReference type="Pfam" id="PF00849">
    <property type="entry name" value="PseudoU_synth_2"/>
    <property type="match status" value="1"/>
</dbReference>
<dbReference type="Gene3D" id="3.30.70.580">
    <property type="entry name" value="Pseudouridine synthase I, catalytic domain, N-terminal subdomain"/>
    <property type="match status" value="1"/>
</dbReference>
<dbReference type="PROSITE" id="PS50889">
    <property type="entry name" value="S4"/>
    <property type="match status" value="1"/>
</dbReference>
<dbReference type="InterPro" id="IPR020094">
    <property type="entry name" value="TruA/RsuA/RluB/E/F_N"/>
</dbReference>
<dbReference type="FunFam" id="3.10.290.10:FF:000003">
    <property type="entry name" value="Pseudouridine synthase"/>
    <property type="match status" value="1"/>
</dbReference>
<evidence type="ECO:0000313" key="6">
    <source>
        <dbReference type="EMBL" id="ABP37484.1"/>
    </source>
</evidence>
<dbReference type="GO" id="GO:0000455">
    <property type="term" value="P:enzyme-directed rRNA pseudouridine synthesis"/>
    <property type="evidence" value="ECO:0007669"/>
    <property type="project" value="UniProtKB-ARBA"/>
</dbReference>
<dbReference type="EC" id="5.4.99.-" evidence="4"/>
<protein>
    <recommendedName>
        <fullName evidence="4">Pseudouridine synthase</fullName>
        <ecNumber evidence="4">5.4.99.-</ecNumber>
    </recommendedName>
</protein>
<dbReference type="Gene3D" id="3.30.70.1560">
    <property type="entry name" value="Alpha-L RNA-binding motif"/>
    <property type="match status" value="1"/>
</dbReference>
<dbReference type="InterPro" id="IPR006145">
    <property type="entry name" value="PsdUridine_synth_RsuA/RluA"/>
</dbReference>
<dbReference type="NCBIfam" id="TIGR00093">
    <property type="entry name" value="pseudouridine synthase"/>
    <property type="match status" value="1"/>
</dbReference>
<dbReference type="SMART" id="SM00363">
    <property type="entry name" value="S4"/>
    <property type="match status" value="1"/>
</dbReference>
<dbReference type="InterPro" id="IPR002942">
    <property type="entry name" value="S4_RNA-bd"/>
</dbReference>
<dbReference type="PROSITE" id="PS01149">
    <property type="entry name" value="PSI_RSU"/>
    <property type="match status" value="1"/>
</dbReference>
<dbReference type="OrthoDB" id="9807213at2"/>